<reference evidence="1" key="1">
    <citation type="journal article" date="2020" name="mSystems">
        <title>Genome- and Community-Level Interaction Insights into Carbon Utilization and Element Cycling Functions of Hydrothermarchaeota in Hydrothermal Sediment.</title>
        <authorList>
            <person name="Zhou Z."/>
            <person name="Liu Y."/>
            <person name="Xu W."/>
            <person name="Pan J."/>
            <person name="Luo Z.H."/>
            <person name="Li M."/>
        </authorList>
    </citation>
    <scope>NUCLEOTIDE SEQUENCE [LARGE SCALE GENOMIC DNA]</scope>
    <source>
        <strain evidence="1">SpSt-791</strain>
    </source>
</reference>
<sequence length="308" mass="35755">MKKISFITLLLIFSCARKLPPPNPDIFPPEIVDYFVPNNYTLKIKFNENLSPQINKEKFIIFSSKETLKILSLFVEKEFLTIITNPQKPLTYLIKGEISDLNNHILRFKLRFKGNPLPDTIKPFIQNIIINKEGISISFSEPLVTTDLYFFSSAIIAETIWQEDKKNLLLKFKEEPKEFSSFIILPTLKDLGGNRLTAGEERFQIFDTAIKFINLTGKVFLKESLSDNSILIFKNKNDNSLSFSLAKKGIFKTKVKKGKYQLVALLDTDLDFCPDFYYQEEQEWQTDTTIFINLLPVKEPKKLDEYLH</sequence>
<name>A0A7V5XZY4_UNCW3</name>
<accession>A0A7V5XZY4</accession>
<comment type="caution">
    <text evidence="1">The sequence shown here is derived from an EMBL/GenBank/DDBJ whole genome shotgun (WGS) entry which is preliminary data.</text>
</comment>
<protein>
    <recommendedName>
        <fullName evidence="2">SbsA Ig-like domain-containing protein</fullName>
    </recommendedName>
</protein>
<organism evidence="1">
    <name type="scientific">candidate division WOR-3 bacterium</name>
    <dbReference type="NCBI Taxonomy" id="2052148"/>
    <lineage>
        <taxon>Bacteria</taxon>
        <taxon>Bacteria division WOR-3</taxon>
    </lineage>
</organism>
<evidence type="ECO:0008006" key="2">
    <source>
        <dbReference type="Google" id="ProtNLM"/>
    </source>
</evidence>
<evidence type="ECO:0000313" key="1">
    <source>
        <dbReference type="EMBL" id="HHR48690.1"/>
    </source>
</evidence>
<proteinExistence type="predicted"/>
<dbReference type="AlphaFoldDB" id="A0A7V5XZY4"/>
<dbReference type="EMBL" id="DTHS01000023">
    <property type="protein sequence ID" value="HHR48690.1"/>
    <property type="molecule type" value="Genomic_DNA"/>
</dbReference>
<dbReference type="PROSITE" id="PS51257">
    <property type="entry name" value="PROKAR_LIPOPROTEIN"/>
    <property type="match status" value="1"/>
</dbReference>
<gene>
    <name evidence="1" type="ORF">ENV79_03495</name>
</gene>